<dbReference type="InterPro" id="IPR054722">
    <property type="entry name" value="PolX-like_BBD"/>
</dbReference>
<name>U6EFK2_9FABA</name>
<feature type="compositionally biased region" description="Polar residues" evidence="1">
    <location>
        <begin position="281"/>
        <end position="294"/>
    </location>
</feature>
<sequence length="646" mass="72623">MEDHINIEVTPLMETQNLGSEHSANTMATQTTGINSNLPTFGQTLTIKLDRNNFLIWRNQLLNIVVANGYEDILEGTRSCPYQWIAVTDTASTTHGSVILNPEYVLWQRQNRLVMSWIYSSLTEQMMTQIMAYNSACEIWTALRESYASASRARIMELRLQLQTTRKGGLSVMDYMLRIQHICDHLRAIGESVSIDDQVMAVLAGLGSEYNPIVASITSRLDSISVQALQSYLETYEKRLEIQNSVEQHIPLQANAAMYNSNRGKRKPYQQNFHHSQTPVTATHNFNHRNSSQGGFRGGHSNKGRANPGSRPQCQICCKIGHVATECWHRFDNQFQPKASHSNQFSSSAQDPQALMAAPGLLGETPWFLDTGATHHVTSDLANLSLHNPFSGDDKVIVGNGKGLYVLHTGHSSIPTSQGALLLKNVLHVPKIAANLVSVQKLCHDNNAYVEFYPSYFAVKDQKTQAILLKGGLDKGLYSVPSAYSSHAPQARVFQIFSTSSSTSIDSMRLWHNRLGHPSLAIVNKVLNHYNLPVFSLQNKLLCDSCQLAKSHKLPFVRNYSKAMKPFDLVHADLWGSPSCLSVNGACYFLLLIDDYSRFSWLYLLQSKDETLTLFRQFQAMVERQFSTKNYYTCILKFERYSTGFM</sequence>
<evidence type="ECO:0000259" key="2">
    <source>
        <dbReference type="Pfam" id="PF13976"/>
    </source>
</evidence>
<dbReference type="Pfam" id="PF14223">
    <property type="entry name" value="Retrotran_gag_2"/>
    <property type="match status" value="1"/>
</dbReference>
<feature type="region of interest" description="Disordered" evidence="1">
    <location>
        <begin position="281"/>
        <end position="310"/>
    </location>
</feature>
<gene>
    <name evidence="4" type="primary">Ty1-copia</name>
</gene>
<evidence type="ECO:0000259" key="3">
    <source>
        <dbReference type="Pfam" id="PF22936"/>
    </source>
</evidence>
<evidence type="ECO:0000256" key="1">
    <source>
        <dbReference type="SAM" id="MobiDB-lite"/>
    </source>
</evidence>
<dbReference type="Gene3D" id="3.30.420.10">
    <property type="entry name" value="Ribonuclease H-like superfamily/Ribonuclease H"/>
    <property type="match status" value="1"/>
</dbReference>
<protein>
    <submittedName>
        <fullName evidence="4">Putative Ty1-copia-like retrotransposon</fullName>
    </submittedName>
</protein>
<dbReference type="InterPro" id="IPR036397">
    <property type="entry name" value="RNaseH_sf"/>
</dbReference>
<dbReference type="AlphaFoldDB" id="U6EFK2"/>
<evidence type="ECO:0000313" key="4">
    <source>
        <dbReference type="EMBL" id="CDH30699.1"/>
    </source>
</evidence>
<accession>U6EFK2</accession>
<feature type="domain" description="GAG-pre-integrase" evidence="2">
    <location>
        <begin position="498"/>
        <end position="551"/>
    </location>
</feature>
<dbReference type="SUPFAM" id="SSF53098">
    <property type="entry name" value="Ribonuclease H-like"/>
    <property type="match status" value="1"/>
</dbReference>
<dbReference type="InterPro" id="IPR012337">
    <property type="entry name" value="RNaseH-like_sf"/>
</dbReference>
<dbReference type="Pfam" id="PF22936">
    <property type="entry name" value="Pol_BBD"/>
    <property type="match status" value="1"/>
</dbReference>
<feature type="domain" description="Retrovirus-related Pol polyprotein from transposon TNT 1-94-like beta-barrel" evidence="3">
    <location>
        <begin position="367"/>
        <end position="444"/>
    </location>
</feature>
<dbReference type="Pfam" id="PF13976">
    <property type="entry name" value="gag_pre-integrs"/>
    <property type="match status" value="1"/>
</dbReference>
<dbReference type="GO" id="GO:0003676">
    <property type="term" value="F:nucleic acid binding"/>
    <property type="evidence" value="ECO:0007669"/>
    <property type="project" value="InterPro"/>
</dbReference>
<dbReference type="InterPro" id="IPR025724">
    <property type="entry name" value="GAG-pre-integrase_dom"/>
</dbReference>
<dbReference type="PANTHER" id="PTHR47481:SF22">
    <property type="entry name" value="RETROTRANSPOSON GAG DOMAIN-CONTAINING PROTEIN"/>
    <property type="match status" value="1"/>
</dbReference>
<dbReference type="PANTHER" id="PTHR47481">
    <property type="match status" value="1"/>
</dbReference>
<reference evidence="4" key="1">
    <citation type="journal article" date="2014" name="New Phytol.">
        <title>Evolution of a symbiotic receptor through gene duplications in the legume-rhizobium mutualism.</title>
        <authorList>
            <person name="De Mita S."/>
            <person name="Streng A."/>
            <person name="Bisseling T."/>
            <person name="Geurts R."/>
        </authorList>
    </citation>
    <scope>NUCLEOTIDE SEQUENCE</scope>
</reference>
<dbReference type="EMBL" id="HG426462">
    <property type="protein sequence ID" value="CDH30699.1"/>
    <property type="molecule type" value="Genomic_DNA"/>
</dbReference>
<organism evidence="4">
    <name type="scientific">Cercis chinensis</name>
    <dbReference type="NCBI Taxonomy" id="161750"/>
    <lineage>
        <taxon>Eukaryota</taxon>
        <taxon>Viridiplantae</taxon>
        <taxon>Streptophyta</taxon>
        <taxon>Embryophyta</taxon>
        <taxon>Tracheophyta</taxon>
        <taxon>Spermatophyta</taxon>
        <taxon>Magnoliopsida</taxon>
        <taxon>eudicotyledons</taxon>
        <taxon>Gunneridae</taxon>
        <taxon>Pentapetalae</taxon>
        <taxon>rosids</taxon>
        <taxon>fabids</taxon>
        <taxon>Fabales</taxon>
        <taxon>Fabaceae</taxon>
        <taxon>Cercidoideae</taxon>
        <taxon>Cercideae</taxon>
        <taxon>Cercidinae</taxon>
        <taxon>Cercis</taxon>
    </lineage>
</organism>
<proteinExistence type="predicted"/>